<sequence>MPVPQVAHAHEEPVGPQQRLRELLERLTVAAGSPSGRDISRRISTGEPPASLSHQTACLILKCERPTTEKNLLRVVRQLLRMDPCHTQLPDEERRARESEVWEEAHVLWAAWRSDLTRRAEGPLPGAFAAQLRGAVLDRWADFGALSRRLEKHLPAEQAKAMSPNLLRAWAEGTRTPQLHELELLLRLLAEDGRALPAQDHQALLYAYFTLLRHHDPDRFRQHLLAAERDALREYTAHLENAQERAVRQQLHDRAGHTAALARMRGRLREAEDRAERAAVLARRRGDDVVRLTGEAESLRADLDAARAATGIAEGKMVELRRARDELGRQYVELAAVKEAEDTLARAAKDAATWPTAAEHLRPATYAPAAPDPRYTYDAHGVYVDPYAVPDPFPLPGPGYADPHTTVDTPTLQLTLQLTRPTARPALSAPDTWTTPPRQATALGSGTAPWAAVRSAPRPAALPPARRGDHVRGPAEAPDPPTRPKRPRGRLRSLFQPGYGRHARPRA</sequence>
<geneLocation type="plasmid" evidence="3 4">
    <name>unnamed1</name>
</geneLocation>
<feature type="compositionally biased region" description="Polar residues" evidence="2">
    <location>
        <begin position="431"/>
        <end position="444"/>
    </location>
</feature>
<proteinExistence type="predicted"/>
<feature type="coiled-coil region" evidence="1">
    <location>
        <begin position="225"/>
        <end position="309"/>
    </location>
</feature>
<protein>
    <submittedName>
        <fullName evidence="3">Uncharacterized protein</fullName>
    </submittedName>
</protein>
<organism evidence="3 4">
    <name type="scientific">Streptomyces melanogenes</name>
    <dbReference type="NCBI Taxonomy" id="67326"/>
    <lineage>
        <taxon>Bacteria</taxon>
        <taxon>Bacillati</taxon>
        <taxon>Actinomycetota</taxon>
        <taxon>Actinomycetes</taxon>
        <taxon>Kitasatosporales</taxon>
        <taxon>Streptomycetaceae</taxon>
        <taxon>Streptomyces</taxon>
    </lineage>
</organism>
<feature type="compositionally biased region" description="Low complexity" evidence="2">
    <location>
        <begin position="448"/>
        <end position="465"/>
    </location>
</feature>
<evidence type="ECO:0000256" key="2">
    <source>
        <dbReference type="SAM" id="MobiDB-lite"/>
    </source>
</evidence>
<dbReference type="RefSeq" id="WP_329404845.1">
    <property type="nucleotide sequence ID" value="NZ_CP109020.1"/>
</dbReference>
<dbReference type="Proteomes" id="UP001432060">
    <property type="component" value="Plasmid unnamed1"/>
</dbReference>
<gene>
    <name evidence="3" type="ORF">OG515_36980</name>
</gene>
<keyword evidence="3" id="KW-0614">Plasmid</keyword>
<dbReference type="EMBL" id="CP109020">
    <property type="protein sequence ID" value="WUT87864.1"/>
    <property type="molecule type" value="Genomic_DNA"/>
</dbReference>
<evidence type="ECO:0000313" key="3">
    <source>
        <dbReference type="EMBL" id="WUT87864.1"/>
    </source>
</evidence>
<accession>A0ABZ1XWA0</accession>
<evidence type="ECO:0000256" key="1">
    <source>
        <dbReference type="SAM" id="Coils"/>
    </source>
</evidence>
<reference evidence="3" key="1">
    <citation type="submission" date="2022-10" db="EMBL/GenBank/DDBJ databases">
        <title>The complete genomes of actinobacterial strains from the NBC collection.</title>
        <authorList>
            <person name="Joergensen T.S."/>
            <person name="Alvarez Arevalo M."/>
            <person name="Sterndorff E.B."/>
            <person name="Faurdal D."/>
            <person name="Vuksanovic O."/>
            <person name="Mourched A.-S."/>
            <person name="Charusanti P."/>
            <person name="Shaw S."/>
            <person name="Blin K."/>
            <person name="Weber T."/>
        </authorList>
    </citation>
    <scope>NUCLEOTIDE SEQUENCE</scope>
    <source>
        <strain evidence="3">NBC_00668</strain>
        <plasmid evidence="3">unnamed1</plasmid>
    </source>
</reference>
<keyword evidence="4" id="KW-1185">Reference proteome</keyword>
<feature type="region of interest" description="Disordered" evidence="2">
    <location>
        <begin position="422"/>
        <end position="507"/>
    </location>
</feature>
<name>A0ABZ1XWA0_9ACTN</name>
<keyword evidence="1" id="KW-0175">Coiled coil</keyword>
<evidence type="ECO:0000313" key="4">
    <source>
        <dbReference type="Proteomes" id="UP001432060"/>
    </source>
</evidence>